<dbReference type="AlphaFoldDB" id="A0A915JP83"/>
<name>A0A915JP83_ROMCU</name>
<sequence>MQPSPETLIMRRFAILKQEDTFETKSLKPYCHVIKVSHQKTDSNLEDFWAIMQSTTGSQTNSDTGECLKRGEFRCNYGGAMTFDRHQRFVVIVHG</sequence>
<organism evidence="1 2">
    <name type="scientific">Romanomermis culicivorax</name>
    <name type="common">Nematode worm</name>
    <dbReference type="NCBI Taxonomy" id="13658"/>
    <lineage>
        <taxon>Eukaryota</taxon>
        <taxon>Metazoa</taxon>
        <taxon>Ecdysozoa</taxon>
        <taxon>Nematoda</taxon>
        <taxon>Enoplea</taxon>
        <taxon>Dorylaimia</taxon>
        <taxon>Mermithida</taxon>
        <taxon>Mermithoidea</taxon>
        <taxon>Mermithidae</taxon>
        <taxon>Romanomermis</taxon>
    </lineage>
</organism>
<proteinExistence type="predicted"/>
<accession>A0A915JP83</accession>
<dbReference type="WBParaSite" id="nRc.2.0.1.t27897-RA">
    <property type="protein sequence ID" value="nRc.2.0.1.t27897-RA"/>
    <property type="gene ID" value="nRc.2.0.1.g27897"/>
</dbReference>
<reference evidence="2" key="1">
    <citation type="submission" date="2022-11" db="UniProtKB">
        <authorList>
            <consortium name="WormBaseParasite"/>
        </authorList>
    </citation>
    <scope>IDENTIFICATION</scope>
</reference>
<evidence type="ECO:0000313" key="1">
    <source>
        <dbReference type="Proteomes" id="UP000887565"/>
    </source>
</evidence>
<evidence type="ECO:0000313" key="2">
    <source>
        <dbReference type="WBParaSite" id="nRc.2.0.1.t27897-RA"/>
    </source>
</evidence>
<dbReference type="Proteomes" id="UP000887565">
    <property type="component" value="Unplaced"/>
</dbReference>
<keyword evidence="1" id="KW-1185">Reference proteome</keyword>
<protein>
    <submittedName>
        <fullName evidence="2">Uncharacterized protein</fullName>
    </submittedName>
</protein>